<keyword evidence="8" id="KW-0902">Two-component regulatory system</keyword>
<evidence type="ECO:0000256" key="1">
    <source>
        <dbReference type="ARBA" id="ARBA00000085"/>
    </source>
</evidence>
<dbReference type="PROSITE" id="PS50109">
    <property type="entry name" value="HIS_KIN"/>
    <property type="match status" value="1"/>
</dbReference>
<dbReference type="GO" id="GO:0005524">
    <property type="term" value="F:ATP binding"/>
    <property type="evidence" value="ECO:0007669"/>
    <property type="project" value="UniProtKB-KW"/>
</dbReference>
<dbReference type="SUPFAM" id="SSF55874">
    <property type="entry name" value="ATPase domain of HSP90 chaperone/DNA topoisomerase II/histidine kinase"/>
    <property type="match status" value="1"/>
</dbReference>
<gene>
    <name evidence="11" type="ORF">G3O08_13725</name>
</gene>
<dbReference type="PANTHER" id="PTHR43065:SF10">
    <property type="entry name" value="PEROXIDE STRESS-ACTIVATED HISTIDINE KINASE MAK3"/>
    <property type="match status" value="1"/>
</dbReference>
<dbReference type="InterPro" id="IPR003661">
    <property type="entry name" value="HisK_dim/P_dom"/>
</dbReference>
<sequence length="502" mass="57524">MNLYTKKQRWKAGLLVFATVIVGLSLWYSNHIVNKIRQEERQKVQLWSEAIKERLSLINYTENLFKDMRSEERTKAKIWAQATGRVLTASDNELRFLQDILSKNTTIPVLVVDAKRQIPFYRNVDEKYLRTPKSRDSLITAFGEMYEPIGLSIQGIEQKVYYKDSRIISDLETTIDNLINSFISETVMNSGSVPVLVTDSAKRHVINYSNIDSTIVQDSLLLQKKIGEMEASNKPIEIHFGENQTNYVFYTDSVIITQLQYFPYIQLIIIGLFLLISYLIFSTFRNAEQNQVWIGMAKETAHQLGTPLSSLMAWVQLLEARGTDKETITELNKDIERLEMITDRFSKIGSTPELKETDVKELMVQATSYLRPRISTKVDIEINQNQETGVYAMINAPLFSWVIENIFKNAVDAMDGKGKITVEIYNEIQNVYIDISDTGKGIPSVNHKTIFHPGYTTKKRGWGLGLSLAKRIIETYHSGKIFIKRSEPNNGTTFRIVLKTKA</sequence>
<keyword evidence="9" id="KW-0472">Membrane</keyword>
<accession>A0A7K3WUI4</accession>
<feature type="domain" description="Histidine kinase" evidence="10">
    <location>
        <begin position="299"/>
        <end position="502"/>
    </location>
</feature>
<comment type="catalytic activity">
    <reaction evidence="1">
        <text>ATP + protein L-histidine = ADP + protein N-phospho-L-histidine.</text>
        <dbReference type="EC" id="2.7.13.3"/>
    </reaction>
</comment>
<keyword evidence="9" id="KW-1133">Transmembrane helix</keyword>
<keyword evidence="12" id="KW-1185">Reference proteome</keyword>
<evidence type="ECO:0000256" key="8">
    <source>
        <dbReference type="ARBA" id="ARBA00023012"/>
    </source>
</evidence>
<feature type="transmembrane region" description="Helical" evidence="9">
    <location>
        <begin position="12"/>
        <end position="29"/>
    </location>
</feature>
<keyword evidence="5" id="KW-0547">Nucleotide-binding</keyword>
<dbReference type="PRINTS" id="PR00344">
    <property type="entry name" value="BCTRLSENSOR"/>
</dbReference>
<comment type="caution">
    <text evidence="11">The sequence shown here is derived from an EMBL/GenBank/DDBJ whole genome shotgun (WGS) entry which is preliminary data.</text>
</comment>
<dbReference type="InterPro" id="IPR036890">
    <property type="entry name" value="HATPase_C_sf"/>
</dbReference>
<dbReference type="Gene3D" id="3.30.565.10">
    <property type="entry name" value="Histidine kinase-like ATPase, C-terminal domain"/>
    <property type="match status" value="1"/>
</dbReference>
<protein>
    <recommendedName>
        <fullName evidence="2">histidine kinase</fullName>
        <ecNumber evidence="2">2.7.13.3</ecNumber>
    </recommendedName>
</protein>
<organism evidence="11 12">
    <name type="scientific">Cryomorpha ignava</name>
    <dbReference type="NCBI Taxonomy" id="101383"/>
    <lineage>
        <taxon>Bacteria</taxon>
        <taxon>Pseudomonadati</taxon>
        <taxon>Bacteroidota</taxon>
        <taxon>Flavobacteriia</taxon>
        <taxon>Flavobacteriales</taxon>
        <taxon>Cryomorphaceae</taxon>
        <taxon>Cryomorpha</taxon>
    </lineage>
</organism>
<dbReference type="Proteomes" id="UP000486602">
    <property type="component" value="Unassembled WGS sequence"/>
</dbReference>
<evidence type="ECO:0000256" key="9">
    <source>
        <dbReference type="SAM" id="Phobius"/>
    </source>
</evidence>
<keyword evidence="4" id="KW-0808">Transferase</keyword>
<evidence type="ECO:0000256" key="6">
    <source>
        <dbReference type="ARBA" id="ARBA00022777"/>
    </source>
</evidence>
<dbReference type="EMBL" id="JAAGVY010000028">
    <property type="protein sequence ID" value="NEN24562.1"/>
    <property type="molecule type" value="Genomic_DNA"/>
</dbReference>
<proteinExistence type="predicted"/>
<evidence type="ECO:0000256" key="7">
    <source>
        <dbReference type="ARBA" id="ARBA00022840"/>
    </source>
</evidence>
<dbReference type="CDD" id="cd00082">
    <property type="entry name" value="HisKA"/>
    <property type="match status" value="1"/>
</dbReference>
<feature type="transmembrane region" description="Helical" evidence="9">
    <location>
        <begin position="261"/>
        <end position="281"/>
    </location>
</feature>
<evidence type="ECO:0000256" key="3">
    <source>
        <dbReference type="ARBA" id="ARBA00022553"/>
    </source>
</evidence>
<dbReference type="PANTHER" id="PTHR43065">
    <property type="entry name" value="SENSOR HISTIDINE KINASE"/>
    <property type="match status" value="1"/>
</dbReference>
<evidence type="ECO:0000313" key="12">
    <source>
        <dbReference type="Proteomes" id="UP000486602"/>
    </source>
</evidence>
<dbReference type="SMART" id="SM00387">
    <property type="entry name" value="HATPase_c"/>
    <property type="match status" value="1"/>
</dbReference>
<dbReference type="InterPro" id="IPR005467">
    <property type="entry name" value="His_kinase_dom"/>
</dbReference>
<dbReference type="Pfam" id="PF02518">
    <property type="entry name" value="HATPase_c"/>
    <property type="match status" value="1"/>
</dbReference>
<dbReference type="RefSeq" id="WP_163285955.1">
    <property type="nucleotide sequence ID" value="NZ_JAAGVY010000028.1"/>
</dbReference>
<evidence type="ECO:0000313" key="11">
    <source>
        <dbReference type="EMBL" id="NEN24562.1"/>
    </source>
</evidence>
<keyword evidence="6 11" id="KW-0418">Kinase</keyword>
<dbReference type="GO" id="GO:0000155">
    <property type="term" value="F:phosphorelay sensor kinase activity"/>
    <property type="evidence" value="ECO:0007669"/>
    <property type="project" value="InterPro"/>
</dbReference>
<dbReference type="AlphaFoldDB" id="A0A7K3WUI4"/>
<reference evidence="11 12" key="1">
    <citation type="submission" date="2020-02" db="EMBL/GenBank/DDBJ databases">
        <title>Out from the shadows clarifying the taxonomy of the family Cryomorphaceae and related taxa by utilizing the GTDB taxonomic framework.</title>
        <authorList>
            <person name="Bowman J.P."/>
        </authorList>
    </citation>
    <scope>NUCLEOTIDE SEQUENCE [LARGE SCALE GENOMIC DNA]</scope>
    <source>
        <strain evidence="11 12">QSSC 1-22</strain>
    </source>
</reference>
<evidence type="ECO:0000256" key="2">
    <source>
        <dbReference type="ARBA" id="ARBA00012438"/>
    </source>
</evidence>
<keyword evidence="3" id="KW-0597">Phosphoprotein</keyword>
<keyword evidence="7" id="KW-0067">ATP-binding</keyword>
<evidence type="ECO:0000256" key="4">
    <source>
        <dbReference type="ARBA" id="ARBA00022679"/>
    </source>
</evidence>
<keyword evidence="9" id="KW-0812">Transmembrane</keyword>
<evidence type="ECO:0000256" key="5">
    <source>
        <dbReference type="ARBA" id="ARBA00022741"/>
    </source>
</evidence>
<dbReference type="InterPro" id="IPR004358">
    <property type="entry name" value="Sig_transdc_His_kin-like_C"/>
</dbReference>
<evidence type="ECO:0000259" key="10">
    <source>
        <dbReference type="PROSITE" id="PS50109"/>
    </source>
</evidence>
<dbReference type="InterPro" id="IPR003594">
    <property type="entry name" value="HATPase_dom"/>
</dbReference>
<name>A0A7K3WUI4_9FLAO</name>
<dbReference type="EC" id="2.7.13.3" evidence="2"/>